<dbReference type="PaxDb" id="8355-A0A1L8FW39"/>
<feature type="region of interest" description="Disordered" evidence="2">
    <location>
        <begin position="25"/>
        <end position="129"/>
    </location>
</feature>
<evidence type="ECO:0000313" key="3">
    <source>
        <dbReference type="Proteomes" id="UP000186698"/>
    </source>
</evidence>
<evidence type="ECO:0000313" key="5">
    <source>
        <dbReference type="Xenbase" id="XB-GENE-17346046"/>
    </source>
</evidence>
<reference evidence="4" key="1">
    <citation type="submission" date="2025-08" db="UniProtKB">
        <authorList>
            <consortium name="RefSeq"/>
        </authorList>
    </citation>
    <scope>IDENTIFICATION</scope>
    <source>
        <strain evidence="4">J_2021</strain>
        <tissue evidence="4">Erythrocytes</tissue>
    </source>
</reference>
<evidence type="ECO:0000313" key="4">
    <source>
        <dbReference type="RefSeq" id="XP_018122914.1"/>
    </source>
</evidence>
<dbReference type="OMA" id="CRRNMKI"/>
<dbReference type="InterPro" id="IPR028237">
    <property type="entry name" value="PRR15"/>
</dbReference>
<keyword evidence="3" id="KW-1185">Reference proteome</keyword>
<feature type="compositionally biased region" description="Basic residues" evidence="2">
    <location>
        <begin position="89"/>
        <end position="107"/>
    </location>
</feature>
<dbReference type="Proteomes" id="UP000186698">
    <property type="component" value="Chromosome 6L"/>
</dbReference>
<accession>A0A1L8FW39</accession>
<evidence type="ECO:0000256" key="2">
    <source>
        <dbReference type="SAM" id="MobiDB-lite"/>
    </source>
</evidence>
<dbReference type="KEGG" id="xla:108718908"/>
<name>A0A1L8FW39_XENLA</name>
<dbReference type="GeneID" id="108718908"/>
<dbReference type="RefSeq" id="XP_018122914.1">
    <property type="nucleotide sequence ID" value="XM_018267425.2"/>
</dbReference>
<dbReference type="Pfam" id="PF15321">
    <property type="entry name" value="ATAD4"/>
    <property type="match status" value="1"/>
</dbReference>
<gene>
    <name evidence="4 5" type="primary">prr15.L</name>
</gene>
<evidence type="ECO:0000256" key="1">
    <source>
        <dbReference type="ARBA" id="ARBA00010096"/>
    </source>
</evidence>
<comment type="similarity">
    <text evidence="1">Belongs to the PRR15 family.</text>
</comment>
<organism evidence="3 4">
    <name type="scientific">Xenopus laevis</name>
    <name type="common">African clawed frog</name>
    <dbReference type="NCBI Taxonomy" id="8355"/>
    <lineage>
        <taxon>Eukaryota</taxon>
        <taxon>Metazoa</taxon>
        <taxon>Chordata</taxon>
        <taxon>Craniata</taxon>
        <taxon>Vertebrata</taxon>
        <taxon>Euteleostomi</taxon>
        <taxon>Amphibia</taxon>
        <taxon>Batrachia</taxon>
        <taxon>Anura</taxon>
        <taxon>Pipoidea</taxon>
        <taxon>Pipidae</taxon>
        <taxon>Xenopodinae</taxon>
        <taxon>Xenopus</taxon>
        <taxon>Xenopus</taxon>
    </lineage>
</organism>
<dbReference type="AGR" id="Xenbase:XB-GENE-17346046"/>
<protein>
    <submittedName>
        <fullName evidence="4">Proline-rich protein 15</fullName>
    </submittedName>
</protein>
<feature type="compositionally biased region" description="Polar residues" evidence="2">
    <location>
        <begin position="119"/>
        <end position="129"/>
    </location>
</feature>
<dbReference type="Bgee" id="108718908">
    <property type="expression patterns" value="Expressed in intestine and 9 other cell types or tissues"/>
</dbReference>
<dbReference type="PANTHER" id="PTHR14581:SF4">
    <property type="entry name" value="PROLINE-RICH PROTEIN 15"/>
    <property type="match status" value="1"/>
</dbReference>
<dbReference type="OrthoDB" id="9924851at2759"/>
<dbReference type="AlphaFoldDB" id="A0A1L8FW39"/>
<dbReference type="Xenbase" id="XB-GENE-17346046">
    <property type="gene designation" value="prr15.L"/>
</dbReference>
<sequence length="129" mass="14400">MADSATEKNTGGTWWKSFTVRKKPKEVSMYNTPVSVETTEDRTWGVGSGSLSSSPGSRENQHPNSMSAGGTEHCNDSKADKMFNEKTGRRNLKISRSGRFKEKRKVRAGLPESPKFFQENPSNANDERQ</sequence>
<feature type="compositionally biased region" description="Basic and acidic residues" evidence="2">
    <location>
        <begin position="73"/>
        <end position="88"/>
    </location>
</feature>
<proteinExistence type="inferred from homology"/>
<dbReference type="CTD" id="108718908"/>
<dbReference type="PANTHER" id="PTHR14581">
    <property type="match status" value="1"/>
</dbReference>